<accession>A0ABY6ZCK7</accession>
<dbReference type="InterPro" id="IPR037175">
    <property type="entry name" value="KFase_sf"/>
</dbReference>
<dbReference type="SUPFAM" id="SSF102198">
    <property type="entry name" value="Putative cyclase"/>
    <property type="match status" value="1"/>
</dbReference>
<dbReference type="PANTHER" id="PTHR31118">
    <property type="entry name" value="CYCLASE-LIKE PROTEIN 2"/>
    <property type="match status" value="1"/>
</dbReference>
<proteinExistence type="predicted"/>
<keyword evidence="2" id="KW-1185">Reference proteome</keyword>
<dbReference type="PANTHER" id="PTHR31118:SF12">
    <property type="entry name" value="CYCLASE-LIKE PROTEIN 2"/>
    <property type="match status" value="1"/>
</dbReference>
<name>A0ABY6ZCK7_9BACL</name>
<dbReference type="Proteomes" id="UP001164761">
    <property type="component" value="Chromosome"/>
</dbReference>
<reference evidence="1" key="1">
    <citation type="submission" date="2022-08" db="EMBL/GenBank/DDBJ databases">
        <title>Alicyclobacillus fastidiosus DSM 17978, complete genome.</title>
        <authorList>
            <person name="Wang Q."/>
            <person name="Cai R."/>
            <person name="Wang Z."/>
        </authorList>
    </citation>
    <scope>NUCLEOTIDE SEQUENCE</scope>
    <source>
        <strain evidence="1">DSM 17978</strain>
    </source>
</reference>
<evidence type="ECO:0000313" key="1">
    <source>
        <dbReference type="EMBL" id="WAH39851.1"/>
    </source>
</evidence>
<dbReference type="EMBL" id="CP104067">
    <property type="protein sequence ID" value="WAH39851.1"/>
    <property type="molecule type" value="Genomic_DNA"/>
</dbReference>
<dbReference type="Pfam" id="PF04199">
    <property type="entry name" value="Cyclase"/>
    <property type="match status" value="1"/>
</dbReference>
<gene>
    <name evidence="1" type="ORF">NZD89_15720</name>
</gene>
<organism evidence="1 2">
    <name type="scientific">Alicyclobacillus fastidiosus</name>
    <dbReference type="NCBI Taxonomy" id="392011"/>
    <lineage>
        <taxon>Bacteria</taxon>
        <taxon>Bacillati</taxon>
        <taxon>Bacillota</taxon>
        <taxon>Bacilli</taxon>
        <taxon>Bacillales</taxon>
        <taxon>Alicyclobacillaceae</taxon>
        <taxon>Alicyclobacillus</taxon>
    </lineage>
</organism>
<evidence type="ECO:0000313" key="2">
    <source>
        <dbReference type="Proteomes" id="UP001164761"/>
    </source>
</evidence>
<dbReference type="RefSeq" id="WP_268003749.1">
    <property type="nucleotide sequence ID" value="NZ_BSUT01000001.1"/>
</dbReference>
<dbReference type="Gene3D" id="3.50.30.50">
    <property type="entry name" value="Putative cyclase"/>
    <property type="match status" value="1"/>
</dbReference>
<dbReference type="InterPro" id="IPR007325">
    <property type="entry name" value="KFase/CYL"/>
</dbReference>
<sequence>MKNPVHTISELLTESFEIIDLSHTLVENIPAWPTHSRFGHTLYESYESGDIASHYQLVMSEHTGTHMDAPLHFIREGKAHYGVDKVNLQQVFGKAVVIDATDVPPNGTLSYQKINEWEEKNGTLLGGEIVLIRYGWDKRWDIRPRGNEFLKDWPGLGKDAAEYLVSKEVKAVGCDTLAIDSYVASDNPAHYELLGNEVLIIENLNNLQKLPKYSLFFAFPLKIGSGSGSPVRAVAFVPRIEV</sequence>
<protein>
    <submittedName>
        <fullName evidence="1">Cyclase family protein</fullName>
    </submittedName>
</protein>